<dbReference type="InterPro" id="IPR002110">
    <property type="entry name" value="Ankyrin_rpt"/>
</dbReference>
<dbReference type="Pfam" id="PF12796">
    <property type="entry name" value="Ank_2"/>
    <property type="match status" value="1"/>
</dbReference>
<feature type="region of interest" description="Disordered" evidence="3">
    <location>
        <begin position="266"/>
        <end position="290"/>
    </location>
</feature>
<evidence type="ECO:0000256" key="1">
    <source>
        <dbReference type="ARBA" id="ARBA00022737"/>
    </source>
</evidence>
<dbReference type="Gene3D" id="1.25.40.20">
    <property type="entry name" value="Ankyrin repeat-containing domain"/>
    <property type="match status" value="2"/>
</dbReference>
<dbReference type="PANTHER" id="PTHR24198">
    <property type="entry name" value="ANKYRIN REPEAT AND PROTEIN KINASE DOMAIN-CONTAINING PROTEIN"/>
    <property type="match status" value="1"/>
</dbReference>
<proteinExistence type="predicted"/>
<accession>A0A448YUZ7</accession>
<protein>
    <submittedName>
        <fullName evidence="4">Uncharacterized protein</fullName>
    </submittedName>
</protein>
<dbReference type="InterPro" id="IPR036770">
    <property type="entry name" value="Ankyrin_rpt-contain_sf"/>
</dbReference>
<dbReference type="AlphaFoldDB" id="A0A448YUZ7"/>
<name>A0A448YUZ7_9STRA</name>
<evidence type="ECO:0000313" key="5">
    <source>
        <dbReference type="Proteomes" id="UP000291116"/>
    </source>
</evidence>
<dbReference type="SUPFAM" id="SSF48403">
    <property type="entry name" value="Ankyrin repeat"/>
    <property type="match status" value="1"/>
</dbReference>
<evidence type="ECO:0000256" key="3">
    <source>
        <dbReference type="SAM" id="MobiDB-lite"/>
    </source>
</evidence>
<feature type="region of interest" description="Disordered" evidence="3">
    <location>
        <begin position="1"/>
        <end position="27"/>
    </location>
</feature>
<feature type="region of interest" description="Disordered" evidence="3">
    <location>
        <begin position="348"/>
        <end position="371"/>
    </location>
</feature>
<keyword evidence="2" id="KW-0040">ANK repeat</keyword>
<feature type="compositionally biased region" description="Polar residues" evidence="3">
    <location>
        <begin position="278"/>
        <end position="290"/>
    </location>
</feature>
<dbReference type="Pfam" id="PF00023">
    <property type="entry name" value="Ank"/>
    <property type="match status" value="1"/>
</dbReference>
<feature type="region of interest" description="Disordered" evidence="3">
    <location>
        <begin position="56"/>
        <end position="185"/>
    </location>
</feature>
<evidence type="ECO:0000313" key="4">
    <source>
        <dbReference type="EMBL" id="VEU33616.1"/>
    </source>
</evidence>
<dbReference type="EMBL" id="CAACVS010000004">
    <property type="protein sequence ID" value="VEU33616.1"/>
    <property type="molecule type" value="Genomic_DNA"/>
</dbReference>
<organism evidence="4 5">
    <name type="scientific">Pseudo-nitzschia multistriata</name>
    <dbReference type="NCBI Taxonomy" id="183589"/>
    <lineage>
        <taxon>Eukaryota</taxon>
        <taxon>Sar</taxon>
        <taxon>Stramenopiles</taxon>
        <taxon>Ochrophyta</taxon>
        <taxon>Bacillariophyta</taxon>
        <taxon>Bacillariophyceae</taxon>
        <taxon>Bacillariophycidae</taxon>
        <taxon>Bacillariales</taxon>
        <taxon>Bacillariaceae</taxon>
        <taxon>Pseudo-nitzschia</taxon>
    </lineage>
</organism>
<feature type="compositionally biased region" description="Basic residues" evidence="3">
    <location>
        <begin position="141"/>
        <end position="155"/>
    </location>
</feature>
<dbReference type="InterPro" id="IPR011333">
    <property type="entry name" value="SKP1/BTB/POZ_sf"/>
</dbReference>
<keyword evidence="1" id="KW-0677">Repeat</keyword>
<feature type="compositionally biased region" description="Basic and acidic residues" evidence="3">
    <location>
        <begin position="85"/>
        <end position="104"/>
    </location>
</feature>
<reference evidence="4 5" key="1">
    <citation type="submission" date="2019-01" db="EMBL/GenBank/DDBJ databases">
        <authorList>
            <person name="Ferrante I. M."/>
        </authorList>
    </citation>
    <scope>NUCLEOTIDE SEQUENCE [LARGE SCALE GENOMIC DNA]</scope>
    <source>
        <strain evidence="4 5">B856</strain>
    </source>
</reference>
<dbReference type="SMART" id="SM00248">
    <property type="entry name" value="ANK"/>
    <property type="match status" value="4"/>
</dbReference>
<feature type="compositionally biased region" description="Basic and acidic residues" evidence="3">
    <location>
        <begin position="351"/>
        <end position="362"/>
    </location>
</feature>
<feature type="compositionally biased region" description="Low complexity" evidence="3">
    <location>
        <begin position="1"/>
        <end position="13"/>
    </location>
</feature>
<dbReference type="PANTHER" id="PTHR24198:SF165">
    <property type="entry name" value="ANKYRIN REPEAT-CONTAINING PROTEIN-RELATED"/>
    <property type="match status" value="1"/>
</dbReference>
<feature type="compositionally biased region" description="Basic residues" evidence="3">
    <location>
        <begin position="68"/>
        <end position="84"/>
    </location>
</feature>
<dbReference type="Proteomes" id="UP000291116">
    <property type="component" value="Unassembled WGS sequence"/>
</dbReference>
<keyword evidence="5" id="KW-1185">Reference proteome</keyword>
<sequence>MITTKTDTDTAAAPSRDQPQDSTQIRTSSLLRAHAAVFIPSALVSTALSDDIAAKANSPNVALQPRKQNGKKNKRFRSNRKHQRQRESNKETEKPGEYSERLESQNKSNRAPSNKDNKRNGRKNKKKTDRPRGSQRQTKKEPRRRQERPKHTSKSKNKDEFHHTSAIRFESKTQGQRLRDFDEGYDASSSDFPALVASPEQFQSLETTWDAFPGIRDVREQSSQDDSTCAHEETTCWRNGLDRLDMSGGRESRLHKNRRQRLEFSAWDNSDDERGTDEVQNMASGGDTNDQLAIKESATLSIITETQNVNSSWKRTFDLNRLRDRWWMVVEKHKKRLTEQRQQEQLQRQQKLQESEQKEGQVNREVGTYDCNDNDVTDSGENLHRHYSADNGYSFESYCVPGSNKERYHIEDVNLSALYDRIQSNSSLSQTETSKKKLFDIIIEHNDEQALKEMLMRSWKVEAKNLGAEFRHNSSDIGRTQLFEVFDGEINEEDAGDFMEYSIEKVIRQNKPRLLRTILSVTNGRIPINSQPLIQAAKLGHEECASILLSKQDRDSTILFLKDDTDGNTALHHCCRVNGKKCMVLMLLKHVAGNTKCKRQELSKLVTSRNKNLQTPLHLACQSGRNDLVEVFLTTCKSTLLFKILSMEDAKEQTPLLTAVGSSCYDVVVSLLMWRGNHDHQRQDQPTCYSPAPDFFVHKRNGEKKTSNKNIQNSMCPLVWAAKTGNFDMIDLLIQFGEQSGNSYLVTEALLILLRSDAPTETKLKGSDLLVLAGANPFEAIITDNKKKETALSVASECSPNEVICSMISTAMRMITDRQLSRRRDPILQQQPEAFFRTLESKENFEANSAISNALVEALFQGYSSQKVADFSTAMMFYEKIEKIDDSYLARLRFSILNGRIKLYTPASMSAMKWCLIATYEHSTKEITGKKGPKSGLLDCDRTLFAEKSILLSNIPWVKTEAHNTECSCPWMRRTVKKSDLLPTSRQIGDDTILIADDGSEFLVDASIVSEKSGKLASAHRFIEMNRNEESEGQVIKIEVAIPPDFCKLLIQHMYHGSICFGWPNLHNHEMGRYLLELMLVAEEFLIPSLVQEIEMRLLSSNPKTCFCWNCCQALRTVTSDSGEHKAQCLYLVDGHSCLVTHENATDILGVTEYIMGFDYTLCLAPTIHNMCVEPRKLWEMYDNGMDSDETNCWKVNKAVVCLRDVAICAMLKEFGSVVKRPDFYLPTEEVLDKESQKQILLQMCLEELPKNSIIAASYQEPIQKLSRQTSKIH</sequence>
<evidence type="ECO:0000256" key="2">
    <source>
        <dbReference type="ARBA" id="ARBA00023043"/>
    </source>
</evidence>
<dbReference type="OrthoDB" id="46010at2759"/>
<gene>
    <name evidence="4" type="ORF">PSNMU_V1.4_AUG-EV-PASAV3_0003050</name>
</gene>
<feature type="compositionally biased region" description="Basic residues" evidence="3">
    <location>
        <begin position="120"/>
        <end position="129"/>
    </location>
</feature>
<dbReference type="Gene3D" id="3.30.710.10">
    <property type="entry name" value="Potassium Channel Kv1.1, Chain A"/>
    <property type="match status" value="1"/>
</dbReference>